<protein>
    <submittedName>
        <fullName evidence="2">Uncharacterized protein</fullName>
    </submittedName>
</protein>
<proteinExistence type="predicted"/>
<feature type="signal peptide" evidence="1">
    <location>
        <begin position="1"/>
        <end position="20"/>
    </location>
</feature>
<evidence type="ECO:0000256" key="1">
    <source>
        <dbReference type="SAM" id="SignalP"/>
    </source>
</evidence>
<dbReference type="Proteomes" id="UP000431264">
    <property type="component" value="Unassembled WGS sequence"/>
</dbReference>
<dbReference type="EMBL" id="WQLW01000002">
    <property type="protein sequence ID" value="MVO08448.1"/>
    <property type="molecule type" value="Genomic_DNA"/>
</dbReference>
<keyword evidence="1" id="KW-0732">Signal</keyword>
<accession>A0A6I4IFQ7</accession>
<evidence type="ECO:0000313" key="2">
    <source>
        <dbReference type="EMBL" id="MVO08448.1"/>
    </source>
</evidence>
<name>A0A6I4IFQ7_9FLAO</name>
<dbReference type="RefSeq" id="WP_140996837.1">
    <property type="nucleotide sequence ID" value="NZ_VDCZ01000002.1"/>
</dbReference>
<gene>
    <name evidence="2" type="ORF">GOQ30_04625</name>
</gene>
<comment type="caution">
    <text evidence="2">The sequence shown here is derived from an EMBL/GenBank/DDBJ whole genome shotgun (WGS) entry which is preliminary data.</text>
</comment>
<feature type="chain" id="PRO_5026279344" evidence="1">
    <location>
        <begin position="21"/>
        <end position="136"/>
    </location>
</feature>
<dbReference type="OrthoDB" id="1272076at2"/>
<organism evidence="2 3">
    <name type="scientific">Flavobacterium profundi</name>
    <dbReference type="NCBI Taxonomy" id="1774945"/>
    <lineage>
        <taxon>Bacteria</taxon>
        <taxon>Pseudomonadati</taxon>
        <taxon>Bacteroidota</taxon>
        <taxon>Flavobacteriia</taxon>
        <taxon>Flavobacteriales</taxon>
        <taxon>Flavobacteriaceae</taxon>
        <taxon>Flavobacterium</taxon>
    </lineage>
</organism>
<reference evidence="3" key="1">
    <citation type="submission" date="2019-05" db="EMBL/GenBank/DDBJ databases">
        <title>Flavobacterium profundi sp. nov., isolated from a deep-sea seamount.</title>
        <authorList>
            <person name="Zhang D.-C."/>
        </authorList>
    </citation>
    <scope>NUCLEOTIDE SEQUENCE [LARGE SCALE GENOMIC DNA]</scope>
    <source>
        <strain evidence="3">TP390</strain>
    </source>
</reference>
<evidence type="ECO:0000313" key="3">
    <source>
        <dbReference type="Proteomes" id="UP000431264"/>
    </source>
</evidence>
<dbReference type="AlphaFoldDB" id="A0A6I4IFQ7"/>
<keyword evidence="3" id="KW-1185">Reference proteome</keyword>
<sequence length="136" mass="16145">MKLFKFLVWIAFFALGVANAQQFNFQTTSLSVLQKDKKGNWGKWSTPEKVNIIVKLDYDKNKIIIYSNVIQYYAIVEYLPKEVSKVDEINSYLCKDVDGYPFKISFIVRKDLKNKPQLYVYSEEYIFCYDIFEMVQ</sequence>